<evidence type="ECO:0000313" key="1">
    <source>
        <dbReference type="EMBL" id="AZH26704.1"/>
    </source>
</evidence>
<dbReference type="Proteomes" id="UP000277326">
    <property type="component" value="Unassembled WGS sequence"/>
</dbReference>
<dbReference type="OrthoDB" id="193303at2157"/>
<evidence type="ECO:0000313" key="3">
    <source>
        <dbReference type="Proteomes" id="UP000277326"/>
    </source>
</evidence>
<reference evidence="1 4" key="2">
    <citation type="submission" date="2018-07" db="EMBL/GenBank/DDBJ databases">
        <title>Genome sequences of Haloplanus aerogenes JCM 16430T.</title>
        <authorList>
            <person name="Kim Y.B."/>
            <person name="Roh S.W."/>
        </authorList>
    </citation>
    <scope>NUCLEOTIDE SEQUENCE [LARGE SCALE GENOMIC DNA]</scope>
    <source>
        <strain evidence="1 4">JCM 16430</strain>
    </source>
</reference>
<reference evidence="2 3" key="1">
    <citation type="journal article" date="2015" name="Stand. Genomic Sci.">
        <title>Genomic Encyclopedia of Bacterial and Archaeal Type Strains, Phase III: the genomes of soil and plant-associated and newly described type strains.</title>
        <authorList>
            <person name="Whitman W.B."/>
            <person name="Woyke T."/>
            <person name="Klenk H.P."/>
            <person name="Zhou Y."/>
            <person name="Lilburn T.G."/>
            <person name="Beck B.J."/>
            <person name="De Vos P."/>
            <person name="Vandamme P."/>
            <person name="Eisen J.A."/>
            <person name="Garrity G."/>
            <person name="Hugenholtz P."/>
            <person name="Kyrpides N.C."/>
        </authorList>
    </citation>
    <scope>NUCLEOTIDE SEQUENCE [LARGE SCALE GENOMIC DNA]</scope>
    <source>
        <strain evidence="2 3">CGMCC 1.10124</strain>
    </source>
</reference>
<dbReference type="Proteomes" id="UP000282007">
    <property type="component" value="Chromosome"/>
</dbReference>
<gene>
    <name evidence="2" type="ORF">ATH50_3102</name>
    <name evidence="1" type="ORF">DU502_15555</name>
</gene>
<keyword evidence="4" id="KW-1185">Reference proteome</keyword>
<reference evidence="2" key="3">
    <citation type="submission" date="2018-10" db="EMBL/GenBank/DDBJ databases">
        <authorList>
            <person name="Whitman W."/>
            <person name="Huntemann M."/>
            <person name="Clum A."/>
            <person name="Pillay M."/>
            <person name="Palaniappan K."/>
            <person name="Varghese N."/>
            <person name="Mikhailova N."/>
            <person name="Stamatis D."/>
            <person name="Reddy T."/>
            <person name="Daum C."/>
            <person name="Shapiro N."/>
            <person name="Ivanova N."/>
            <person name="Kyrpides N."/>
            <person name="Woyke T."/>
        </authorList>
    </citation>
    <scope>NUCLEOTIDE SEQUENCE</scope>
    <source>
        <strain evidence="2">CGMCC 1.10124</strain>
    </source>
</reference>
<name>A0A3M0CZR5_9EURY</name>
<dbReference type="EMBL" id="REFS01000006">
    <property type="protein sequence ID" value="RMB12946.1"/>
    <property type="molecule type" value="Genomic_DNA"/>
</dbReference>
<accession>A0A3M0CZR5</accession>
<dbReference type="EMBL" id="CP034145">
    <property type="protein sequence ID" value="AZH26704.1"/>
    <property type="molecule type" value="Genomic_DNA"/>
</dbReference>
<dbReference type="GeneID" id="38472731"/>
<sequence>MDKPEVNRLITDKVDEIEDEDQRAFIKQILKFERDNLDQPMPRYSDDYKDMLDDIVSENE</sequence>
<dbReference type="KEGG" id="haer:DU502_15555"/>
<organism evidence="2 3">
    <name type="scientific">Haloplanus aerogenes</name>
    <dbReference type="NCBI Taxonomy" id="660522"/>
    <lineage>
        <taxon>Archaea</taxon>
        <taxon>Methanobacteriati</taxon>
        <taxon>Methanobacteriota</taxon>
        <taxon>Stenosarchaea group</taxon>
        <taxon>Halobacteria</taxon>
        <taxon>Halobacteriales</taxon>
        <taxon>Haloferacaceae</taxon>
        <taxon>Haloplanus</taxon>
    </lineage>
</organism>
<dbReference type="AlphaFoldDB" id="A0A3M0CZR5"/>
<proteinExistence type="predicted"/>
<evidence type="ECO:0000313" key="2">
    <source>
        <dbReference type="EMBL" id="RMB12946.1"/>
    </source>
</evidence>
<evidence type="ECO:0000313" key="4">
    <source>
        <dbReference type="Proteomes" id="UP000282007"/>
    </source>
</evidence>
<protein>
    <submittedName>
        <fullName evidence="2">Uncharacterized protein</fullName>
    </submittedName>
</protein>
<dbReference type="RefSeq" id="WP_121921663.1">
    <property type="nucleotide sequence ID" value="NZ_CP034145.1"/>
</dbReference>